<evidence type="ECO:0000313" key="2">
    <source>
        <dbReference type="EMBL" id="CCA69177.1"/>
    </source>
</evidence>
<organism evidence="2 3">
    <name type="scientific">Serendipita indica (strain DSM 11827)</name>
    <name type="common">Root endophyte fungus</name>
    <name type="synonym">Piriformospora indica</name>
    <dbReference type="NCBI Taxonomy" id="1109443"/>
    <lineage>
        <taxon>Eukaryota</taxon>
        <taxon>Fungi</taxon>
        <taxon>Dikarya</taxon>
        <taxon>Basidiomycota</taxon>
        <taxon>Agaricomycotina</taxon>
        <taxon>Agaricomycetes</taxon>
        <taxon>Sebacinales</taxon>
        <taxon>Serendipitaceae</taxon>
        <taxon>Serendipita</taxon>
    </lineage>
</organism>
<feature type="region of interest" description="Disordered" evidence="1">
    <location>
        <begin position="22"/>
        <end position="46"/>
    </location>
</feature>
<protein>
    <submittedName>
        <fullName evidence="2">Uncharacterized protein</fullName>
    </submittedName>
</protein>
<accession>G4TCX5</accession>
<feature type="compositionally biased region" description="Polar residues" evidence="1">
    <location>
        <begin position="23"/>
        <end position="45"/>
    </location>
</feature>
<sequence length="99" mass="10942">MEKHLVFTLLYSMHNDIRFESDQGGSSLSPSGETTWNPTSSSPESPQYLKVDCCSCSLDHDVYGVHGLVKTPNFEPNGSGYGTRVFIYYNASPCATVRQ</sequence>
<name>G4TCX5_SERID</name>
<comment type="caution">
    <text evidence="2">The sequence shown here is derived from an EMBL/GenBank/DDBJ whole genome shotgun (WGS) entry which is preliminary data.</text>
</comment>
<reference evidence="2 3" key="1">
    <citation type="journal article" date="2011" name="PLoS Pathog.">
        <title>Endophytic Life Strategies Decoded by Genome and Transcriptome Analyses of the Mutualistic Root Symbiont Piriformospora indica.</title>
        <authorList>
            <person name="Zuccaro A."/>
            <person name="Lahrmann U."/>
            <person name="Guldener U."/>
            <person name="Langen G."/>
            <person name="Pfiffi S."/>
            <person name="Biedenkopf D."/>
            <person name="Wong P."/>
            <person name="Samans B."/>
            <person name="Grimm C."/>
            <person name="Basiewicz M."/>
            <person name="Murat C."/>
            <person name="Martin F."/>
            <person name="Kogel K.H."/>
        </authorList>
    </citation>
    <scope>NUCLEOTIDE SEQUENCE [LARGE SCALE GENOMIC DNA]</scope>
    <source>
        <strain evidence="2 3">DSM 11827</strain>
    </source>
</reference>
<dbReference type="AlphaFoldDB" id="G4TCX5"/>
<gene>
    <name evidence="2" type="ORF">PIIN_03077</name>
</gene>
<dbReference type="Proteomes" id="UP000007148">
    <property type="component" value="Unassembled WGS sequence"/>
</dbReference>
<keyword evidence="3" id="KW-1185">Reference proteome</keyword>
<dbReference type="HOGENOM" id="CLU_2321238_0_0_1"/>
<proteinExistence type="predicted"/>
<evidence type="ECO:0000256" key="1">
    <source>
        <dbReference type="SAM" id="MobiDB-lite"/>
    </source>
</evidence>
<dbReference type="InParanoid" id="G4TCX5"/>
<dbReference type="EMBL" id="CAFZ01000048">
    <property type="protein sequence ID" value="CCA69177.1"/>
    <property type="molecule type" value="Genomic_DNA"/>
</dbReference>
<evidence type="ECO:0000313" key="3">
    <source>
        <dbReference type="Proteomes" id="UP000007148"/>
    </source>
</evidence>